<dbReference type="Proteomes" id="UP000231019">
    <property type="component" value="Unassembled WGS sequence"/>
</dbReference>
<dbReference type="InterPro" id="IPR051404">
    <property type="entry name" value="TA_system_antitoxin"/>
</dbReference>
<dbReference type="EMBL" id="PFFQ01000014">
    <property type="protein sequence ID" value="PIW18079.1"/>
    <property type="molecule type" value="Genomic_DNA"/>
</dbReference>
<dbReference type="AlphaFoldDB" id="A0A2M7G7Q9"/>
<gene>
    <name evidence="2" type="ORF">COW36_05990</name>
</gene>
<comment type="caution">
    <text evidence="2">The sequence shown here is derived from an EMBL/GenBank/DDBJ whole genome shotgun (WGS) entry which is preliminary data.</text>
</comment>
<dbReference type="Gene3D" id="3.30.160.250">
    <property type="match status" value="1"/>
</dbReference>
<feature type="domain" description="HicB-like antitoxin of toxin-antitoxin system" evidence="1">
    <location>
        <begin position="6"/>
        <end position="66"/>
    </location>
</feature>
<evidence type="ECO:0000313" key="2">
    <source>
        <dbReference type="EMBL" id="PIW18079.1"/>
    </source>
</evidence>
<dbReference type="SUPFAM" id="SSF143100">
    <property type="entry name" value="TTHA1013/TTHA0281-like"/>
    <property type="match status" value="1"/>
</dbReference>
<evidence type="ECO:0000313" key="3">
    <source>
        <dbReference type="Proteomes" id="UP000231019"/>
    </source>
</evidence>
<dbReference type="PANTHER" id="PTHR34504:SF2">
    <property type="entry name" value="UPF0150 PROTEIN SSL0259"/>
    <property type="match status" value="1"/>
</dbReference>
<dbReference type="InterPro" id="IPR035069">
    <property type="entry name" value="TTHA1013/TTHA0281-like"/>
</dbReference>
<reference evidence="2 3" key="1">
    <citation type="submission" date="2017-09" db="EMBL/GenBank/DDBJ databases">
        <title>Depth-based differentiation of microbial function through sediment-hosted aquifers and enrichment of novel symbionts in the deep terrestrial subsurface.</title>
        <authorList>
            <person name="Probst A.J."/>
            <person name="Ladd B."/>
            <person name="Jarett J.K."/>
            <person name="Geller-Mcgrath D.E."/>
            <person name="Sieber C.M."/>
            <person name="Emerson J.B."/>
            <person name="Anantharaman K."/>
            <person name="Thomas B.C."/>
            <person name="Malmstrom R."/>
            <person name="Stieglmeier M."/>
            <person name="Klingl A."/>
            <person name="Woyke T."/>
            <person name="Ryan C.M."/>
            <person name="Banfield J.F."/>
        </authorList>
    </citation>
    <scope>NUCLEOTIDE SEQUENCE [LARGE SCALE GENOMIC DNA]</scope>
    <source>
        <strain evidence="2">CG17_big_fil_post_rev_8_21_14_2_50_48_46</strain>
    </source>
</reference>
<evidence type="ECO:0000259" key="1">
    <source>
        <dbReference type="Pfam" id="PF15919"/>
    </source>
</evidence>
<proteinExistence type="predicted"/>
<protein>
    <submittedName>
        <fullName evidence="2">Type II toxin-antitoxin system HicB family antitoxin</fullName>
    </submittedName>
</protein>
<dbReference type="PANTHER" id="PTHR34504">
    <property type="entry name" value="ANTITOXIN HICB"/>
    <property type="match status" value="1"/>
</dbReference>
<accession>A0A2M7G7Q9</accession>
<sequence>MKAQRYTITIVYSEADHGYIAQVPDLAFCSAFGSTPREALDEVERAMAAWLEAARVEGKPIPEPRPAKADFRVD</sequence>
<name>A0A2M7G7Q9_9BACT</name>
<organism evidence="2 3">
    <name type="scientific">bacterium (Candidatus Blackallbacteria) CG17_big_fil_post_rev_8_21_14_2_50_48_46</name>
    <dbReference type="NCBI Taxonomy" id="2014261"/>
    <lineage>
        <taxon>Bacteria</taxon>
        <taxon>Candidatus Blackallbacteria</taxon>
    </lineage>
</organism>
<dbReference type="InterPro" id="IPR031807">
    <property type="entry name" value="HicB-like"/>
</dbReference>
<dbReference type="Pfam" id="PF15919">
    <property type="entry name" value="HicB_lk_antitox"/>
    <property type="match status" value="1"/>
</dbReference>